<name>A0ABY8IZ68_9BACI</name>
<evidence type="ECO:0000256" key="1">
    <source>
        <dbReference type="ARBA" id="ARBA00008635"/>
    </source>
</evidence>
<dbReference type="PANTHER" id="PTHR37302">
    <property type="entry name" value="SLR1116 PROTEIN"/>
    <property type="match status" value="1"/>
</dbReference>
<evidence type="ECO:0000256" key="2">
    <source>
        <dbReference type="ARBA" id="ARBA00022723"/>
    </source>
</evidence>
<proteinExistence type="inferred from homology"/>
<protein>
    <submittedName>
        <fullName evidence="3">DinB family protein</fullName>
    </submittedName>
</protein>
<keyword evidence="2" id="KW-0479">Metal-binding</keyword>
<comment type="similarity">
    <text evidence="1">Belongs to the DinB family.</text>
</comment>
<dbReference type="Gene3D" id="1.20.120.450">
    <property type="entry name" value="dinb family like domain"/>
    <property type="match status" value="1"/>
</dbReference>
<gene>
    <name evidence="3" type="ORF">P9989_01555</name>
</gene>
<dbReference type="Pfam" id="PF05163">
    <property type="entry name" value="DinB"/>
    <property type="match status" value="1"/>
</dbReference>
<organism evidence="3 4">
    <name type="scientific">Halobacillus naozhouensis</name>
    <dbReference type="NCBI Taxonomy" id="554880"/>
    <lineage>
        <taxon>Bacteria</taxon>
        <taxon>Bacillati</taxon>
        <taxon>Bacillota</taxon>
        <taxon>Bacilli</taxon>
        <taxon>Bacillales</taxon>
        <taxon>Bacillaceae</taxon>
        <taxon>Halobacillus</taxon>
    </lineage>
</organism>
<dbReference type="InterPro" id="IPR034660">
    <property type="entry name" value="DinB/YfiT-like"/>
</dbReference>
<evidence type="ECO:0000313" key="3">
    <source>
        <dbReference type="EMBL" id="WFT75121.1"/>
    </source>
</evidence>
<dbReference type="SUPFAM" id="SSF109854">
    <property type="entry name" value="DinB/YfiT-like putative metalloenzymes"/>
    <property type="match status" value="1"/>
</dbReference>
<dbReference type="EMBL" id="CP121671">
    <property type="protein sequence ID" value="WFT75121.1"/>
    <property type="molecule type" value="Genomic_DNA"/>
</dbReference>
<keyword evidence="4" id="KW-1185">Reference proteome</keyword>
<dbReference type="RefSeq" id="WP_283077090.1">
    <property type="nucleotide sequence ID" value="NZ_CP121671.1"/>
</dbReference>
<dbReference type="InterPro" id="IPR007837">
    <property type="entry name" value="DinB"/>
</dbReference>
<reference evidence="3 4" key="1">
    <citation type="submission" date="2023-04" db="EMBL/GenBank/DDBJ databases">
        <title>Genome sequence of Halobacillus naozhouensis KACC 21980.</title>
        <authorList>
            <person name="Kim S."/>
            <person name="Heo J."/>
            <person name="Kwon S.-W."/>
        </authorList>
    </citation>
    <scope>NUCLEOTIDE SEQUENCE [LARGE SCALE GENOMIC DNA]</scope>
    <source>
        <strain evidence="3 4">KCTC 13234</strain>
    </source>
</reference>
<evidence type="ECO:0000313" key="4">
    <source>
        <dbReference type="Proteomes" id="UP001221597"/>
    </source>
</evidence>
<accession>A0ABY8IZ68</accession>
<dbReference type="Proteomes" id="UP001221597">
    <property type="component" value="Chromosome"/>
</dbReference>
<dbReference type="PANTHER" id="PTHR37302:SF1">
    <property type="entry name" value="PROTEIN DINB"/>
    <property type="match status" value="1"/>
</dbReference>
<sequence length="152" mass="17866">MNHVLMKQFEFHVWAYEKTFRHLESLPDHVFEKKMQNVFPSLAKVFGHVYVVDNLWLGAIAGKSFHEVRRSIGQWTEETEGRSIVGMEELFGHLAHQYRNFLHDKHEGEVIKVVHPEFGNLTASYFDLIQHVVKSWYISSGKYYVHVAPVRL</sequence>